<dbReference type="Pfam" id="PF06814">
    <property type="entry name" value="GOST_TM"/>
    <property type="match status" value="1"/>
</dbReference>
<keyword evidence="2 10" id="KW-0812">Transmembrane</keyword>
<feature type="domain" description="GOST seven transmembrane" evidence="11">
    <location>
        <begin position="291"/>
        <end position="534"/>
    </location>
</feature>
<evidence type="ECO:0000259" key="11">
    <source>
        <dbReference type="Pfam" id="PF06814"/>
    </source>
</evidence>
<evidence type="ECO:0000256" key="3">
    <source>
        <dbReference type="ARBA" id="ARBA00022729"/>
    </source>
</evidence>
<feature type="transmembrane region" description="Helical" evidence="10">
    <location>
        <begin position="426"/>
        <end position="450"/>
    </location>
</feature>
<evidence type="ECO:0000256" key="2">
    <source>
        <dbReference type="ARBA" id="ARBA00022692"/>
    </source>
</evidence>
<evidence type="ECO:0000256" key="10">
    <source>
        <dbReference type="SAM" id="Phobius"/>
    </source>
</evidence>
<evidence type="ECO:0000256" key="1">
    <source>
        <dbReference type="ARBA" id="ARBA00004653"/>
    </source>
</evidence>
<reference evidence="13" key="2">
    <citation type="submission" date="2025-09" db="UniProtKB">
        <authorList>
            <consortium name="Ensembl"/>
        </authorList>
    </citation>
    <scope>IDENTIFICATION</scope>
</reference>
<name>A0A8C4ZKB5_GADMO</name>
<feature type="transmembrane region" description="Helical" evidence="10">
    <location>
        <begin position="400"/>
        <end position="420"/>
    </location>
</feature>
<dbReference type="GeneTree" id="ENSGT00940000156844"/>
<evidence type="ECO:0000259" key="12">
    <source>
        <dbReference type="Pfam" id="PF21901"/>
    </source>
</evidence>
<feature type="transmembrane region" description="Helical" evidence="10">
    <location>
        <begin position="471"/>
        <end position="490"/>
    </location>
</feature>
<feature type="domain" description="TMEM87A/B GOLD" evidence="12">
    <location>
        <begin position="95"/>
        <end position="262"/>
    </location>
</feature>
<accession>A0A8C4ZKB5</accession>
<evidence type="ECO:0000313" key="13">
    <source>
        <dbReference type="Ensembl" id="ENSGMOP00000016848.2"/>
    </source>
</evidence>
<evidence type="ECO:0000256" key="8">
    <source>
        <dbReference type="ARBA" id="ARBA00044946"/>
    </source>
</evidence>
<dbReference type="PANTHER" id="PTHR21229">
    <property type="entry name" value="LUNG SEVEN TRANSMEMBRANE RECEPTOR"/>
    <property type="match status" value="1"/>
</dbReference>
<gene>
    <name evidence="13" type="primary">TMEM87B</name>
</gene>
<evidence type="ECO:0000256" key="9">
    <source>
        <dbReference type="SAM" id="MobiDB-lite"/>
    </source>
</evidence>
<dbReference type="GO" id="GO:0000139">
    <property type="term" value="C:Golgi membrane"/>
    <property type="evidence" value="ECO:0007669"/>
    <property type="project" value="UniProtKB-SubCell"/>
</dbReference>
<dbReference type="InterPro" id="IPR053937">
    <property type="entry name" value="GOST_TM"/>
</dbReference>
<comment type="similarity">
    <text evidence="8">Belongs to the LU7TM family. TMEM87 subfamily.</text>
</comment>
<protein>
    <submittedName>
        <fullName evidence="13">Transmembrane protein 87B</fullName>
    </submittedName>
</protein>
<dbReference type="GO" id="GO:0005829">
    <property type="term" value="C:cytosol"/>
    <property type="evidence" value="ECO:0007669"/>
    <property type="project" value="GOC"/>
</dbReference>
<feature type="transmembrane region" description="Helical" evidence="10">
    <location>
        <begin position="290"/>
        <end position="312"/>
    </location>
</feature>
<evidence type="ECO:0000256" key="4">
    <source>
        <dbReference type="ARBA" id="ARBA00022989"/>
    </source>
</evidence>
<evidence type="ECO:0000256" key="5">
    <source>
        <dbReference type="ARBA" id="ARBA00023034"/>
    </source>
</evidence>
<keyword evidence="6 10" id="KW-0472">Membrane</keyword>
<reference evidence="13" key="1">
    <citation type="submission" date="2025-08" db="UniProtKB">
        <authorList>
            <consortium name="Ensembl"/>
        </authorList>
    </citation>
    <scope>IDENTIFICATION</scope>
</reference>
<sequence>MQLTYGVQQKIYHFFIFMIIELSSINAQARETPNDADDVAGSGSGTRCGSAPPPRATAVKMRTWNCLPRVMFNQWLFQILLAILLGNVHKATASPEPGKWEITFDNTSRPLLLKKAMYKDTDIQLKVVGVGCPEMVTFTIQWYLKFYPCQNELRNIEEMYDRVPLTRGNSLDPNPQRVGEYIEHIHTDLICNKGQSTFAMLKKAKAGPRNQAPPAINTSPYENYTRWFTEEIVNVNKSVKPKDDVIASTWKDGPYLLVVSIKSNKPDVKWNLTVNVIMKGSHGFISVTEWPLMIFYMVMCIAYILYALLWFAWAACYWKDLLRIQFWIAGVIFLGMVEKAVFCAEYENTNAVGSASQGLLIFAELLSSLKRTLARLLVIIVSLGYGIIKPRLGTVMHRVIGLGVLYFAFASIEGVLRITGGIDSGTVIITLIILAVFDSCFLWFIFVSLAQTIKTLKLRRNPVKLSLYRHFTNTLIFAVIASIIFMVWTTRKFRLAECQSDWMELWVEDAFWRFLFSIILLVIMFLWRPSANNQRYAFTPLIDDSDDDEEVEFLASTNLSEGIKLRAAKNETNGTAKPAPATAEEDLKWVEDNIPSSLTDVALPVLLDSDEEIMTTKYEMSKME</sequence>
<keyword evidence="5" id="KW-0333">Golgi apparatus</keyword>
<dbReference type="InterPro" id="IPR054101">
    <property type="entry name" value="TMEM87A/B_GOLD"/>
</dbReference>
<dbReference type="Pfam" id="PF21901">
    <property type="entry name" value="TMEM87A-B_GOLD"/>
    <property type="match status" value="1"/>
</dbReference>
<evidence type="ECO:0000256" key="7">
    <source>
        <dbReference type="ARBA" id="ARBA00023180"/>
    </source>
</evidence>
<dbReference type="GO" id="GO:0032580">
    <property type="term" value="C:Golgi cisterna membrane"/>
    <property type="evidence" value="ECO:0007669"/>
    <property type="project" value="TreeGrafter"/>
</dbReference>
<keyword evidence="4 10" id="KW-1133">Transmembrane helix</keyword>
<evidence type="ECO:0000313" key="14">
    <source>
        <dbReference type="Proteomes" id="UP000694546"/>
    </source>
</evidence>
<feature type="transmembrane region" description="Helical" evidence="10">
    <location>
        <begin position="324"/>
        <end position="342"/>
    </location>
</feature>
<feature type="transmembrane region" description="Helical" evidence="10">
    <location>
        <begin position="510"/>
        <end position="527"/>
    </location>
</feature>
<dbReference type="GO" id="GO:0042147">
    <property type="term" value="P:retrograde transport, endosome to Golgi"/>
    <property type="evidence" value="ECO:0007669"/>
    <property type="project" value="TreeGrafter"/>
</dbReference>
<dbReference type="OMA" id="RTENCTP"/>
<dbReference type="Ensembl" id="ENSGMOT00000017267.2">
    <property type="protein sequence ID" value="ENSGMOP00000016848.2"/>
    <property type="gene ID" value="ENSGMOG00000015677.2"/>
</dbReference>
<keyword evidence="3" id="KW-0732">Signal</keyword>
<keyword evidence="7" id="KW-0325">Glycoprotein</keyword>
<dbReference type="InterPro" id="IPR009637">
    <property type="entry name" value="GPR107/GPR108-like"/>
</dbReference>
<evidence type="ECO:0000256" key="6">
    <source>
        <dbReference type="ARBA" id="ARBA00023136"/>
    </source>
</evidence>
<keyword evidence="14" id="KW-1185">Reference proteome</keyword>
<proteinExistence type="inferred from homology"/>
<dbReference type="PANTHER" id="PTHR21229:SF16">
    <property type="entry name" value="TRANSMEMBRANE PROTEIN 87B"/>
    <property type="match status" value="1"/>
</dbReference>
<comment type="subcellular location">
    <subcellularLocation>
        <location evidence="1">Golgi apparatus membrane</location>
        <topology evidence="1">Multi-pass membrane protein</topology>
    </subcellularLocation>
</comment>
<organism evidence="13 14">
    <name type="scientific">Gadus morhua</name>
    <name type="common">Atlantic cod</name>
    <dbReference type="NCBI Taxonomy" id="8049"/>
    <lineage>
        <taxon>Eukaryota</taxon>
        <taxon>Metazoa</taxon>
        <taxon>Chordata</taxon>
        <taxon>Craniata</taxon>
        <taxon>Vertebrata</taxon>
        <taxon>Euteleostomi</taxon>
        <taxon>Actinopterygii</taxon>
        <taxon>Neopterygii</taxon>
        <taxon>Teleostei</taxon>
        <taxon>Neoteleostei</taxon>
        <taxon>Acanthomorphata</taxon>
        <taxon>Zeiogadaria</taxon>
        <taxon>Gadariae</taxon>
        <taxon>Gadiformes</taxon>
        <taxon>Gadoidei</taxon>
        <taxon>Gadidae</taxon>
        <taxon>Gadus</taxon>
    </lineage>
</organism>
<dbReference type="Proteomes" id="UP000694546">
    <property type="component" value="Chromosome 15"/>
</dbReference>
<dbReference type="AlphaFoldDB" id="A0A8C4ZKB5"/>
<feature type="region of interest" description="Disordered" evidence="9">
    <location>
        <begin position="33"/>
        <end position="55"/>
    </location>
</feature>